<gene>
    <name evidence="2" type="ORF">B0A72_21940</name>
    <name evidence="3" type="ORF">SAMN05444387_4015</name>
</gene>
<feature type="transmembrane region" description="Helical" evidence="1">
    <location>
        <begin position="41"/>
        <end position="64"/>
    </location>
</feature>
<organism evidence="2 5">
    <name type="scientific">Flavobacterium pectinovorum</name>
    <dbReference type="NCBI Taxonomy" id="29533"/>
    <lineage>
        <taxon>Bacteria</taxon>
        <taxon>Pseudomonadati</taxon>
        <taxon>Bacteroidota</taxon>
        <taxon>Flavobacteriia</taxon>
        <taxon>Flavobacteriales</taxon>
        <taxon>Flavobacteriaceae</taxon>
        <taxon>Flavobacterium</taxon>
    </lineage>
</organism>
<dbReference type="EMBL" id="MUHB01000027">
    <property type="protein sequence ID" value="OXA99509.1"/>
    <property type="molecule type" value="Genomic_DNA"/>
</dbReference>
<evidence type="ECO:0000313" key="2">
    <source>
        <dbReference type="EMBL" id="OXA99509.1"/>
    </source>
</evidence>
<accession>A0AB36NUQ4</accession>
<evidence type="ECO:0008006" key="6">
    <source>
        <dbReference type="Google" id="ProtNLM"/>
    </source>
</evidence>
<keyword evidence="1" id="KW-0472">Membrane</keyword>
<evidence type="ECO:0000313" key="4">
    <source>
        <dbReference type="Proteomes" id="UP000184216"/>
    </source>
</evidence>
<dbReference type="RefSeq" id="WP_073397583.1">
    <property type="nucleotide sequence ID" value="NZ_FRBX01000006.1"/>
</dbReference>
<evidence type="ECO:0000313" key="3">
    <source>
        <dbReference type="EMBL" id="SHN08379.1"/>
    </source>
</evidence>
<sequence>MKRDLKKHILFRIVFGLIPIGILANLIFLPKKQSGNSGIGINVSLFFAFTLLILFGAFLLFEMFKLFYNSKIKHAVSNIGIILLITALYIIELYLNHLLN</sequence>
<reference evidence="3 4" key="2">
    <citation type="submission" date="2016-11" db="EMBL/GenBank/DDBJ databases">
        <authorList>
            <person name="Varghese N."/>
            <person name="Submissions S."/>
        </authorList>
    </citation>
    <scope>NUCLEOTIDE SEQUENCE [LARGE SCALE GENOMIC DNA]</scope>
    <source>
        <strain evidence="3 4">DSM 6368</strain>
    </source>
</reference>
<protein>
    <recommendedName>
        <fullName evidence="6">Branched-chain amino acid ABC transporter substrate-binding protein</fullName>
    </recommendedName>
</protein>
<proteinExistence type="predicted"/>
<name>A0AB36NUQ4_9FLAO</name>
<feature type="transmembrane region" description="Helical" evidence="1">
    <location>
        <begin position="9"/>
        <end position="29"/>
    </location>
</feature>
<evidence type="ECO:0000256" key="1">
    <source>
        <dbReference type="SAM" id="Phobius"/>
    </source>
</evidence>
<keyword evidence="1" id="KW-1133">Transmembrane helix</keyword>
<dbReference type="EMBL" id="FRBX01000006">
    <property type="protein sequence ID" value="SHN08379.1"/>
    <property type="molecule type" value="Genomic_DNA"/>
</dbReference>
<evidence type="ECO:0000313" key="5">
    <source>
        <dbReference type="Proteomes" id="UP000198431"/>
    </source>
</evidence>
<feature type="transmembrane region" description="Helical" evidence="1">
    <location>
        <begin position="76"/>
        <end position="95"/>
    </location>
</feature>
<dbReference type="AlphaFoldDB" id="A0AB36NUQ4"/>
<keyword evidence="4" id="KW-1185">Reference proteome</keyword>
<comment type="caution">
    <text evidence="2">The sequence shown here is derived from an EMBL/GenBank/DDBJ whole genome shotgun (WGS) entry which is preliminary data.</text>
</comment>
<reference evidence="2 5" key="1">
    <citation type="submission" date="2016-11" db="EMBL/GenBank/DDBJ databases">
        <title>Whole genomes of Flavobacteriaceae.</title>
        <authorList>
            <person name="Stine C."/>
            <person name="Li C."/>
            <person name="Tadesse D."/>
        </authorList>
    </citation>
    <scope>NUCLEOTIDE SEQUENCE [LARGE SCALE GENOMIC DNA]</scope>
    <source>
        <strain evidence="2 5">ATCC 19366</strain>
    </source>
</reference>
<dbReference type="Proteomes" id="UP000198431">
    <property type="component" value="Unassembled WGS sequence"/>
</dbReference>
<dbReference type="Proteomes" id="UP000184216">
    <property type="component" value="Unassembled WGS sequence"/>
</dbReference>
<keyword evidence="1" id="KW-0812">Transmembrane</keyword>